<gene>
    <name evidence="1" type="ORF">QWM81_01065</name>
</gene>
<organism evidence="1 2">
    <name type="scientific">Streptomyces ficellus</name>
    <dbReference type="NCBI Taxonomy" id="1977088"/>
    <lineage>
        <taxon>Bacteria</taxon>
        <taxon>Bacillati</taxon>
        <taxon>Actinomycetota</taxon>
        <taxon>Actinomycetes</taxon>
        <taxon>Kitasatosporales</taxon>
        <taxon>Streptomycetaceae</taxon>
        <taxon>Streptomyces</taxon>
    </lineage>
</organism>
<comment type="caution">
    <text evidence="1">The sequence shown here is derived from an EMBL/GenBank/DDBJ whole genome shotgun (WGS) entry which is preliminary data.</text>
</comment>
<keyword evidence="2" id="KW-1185">Reference proteome</keyword>
<dbReference type="RefSeq" id="WP_290109439.1">
    <property type="nucleotide sequence ID" value="NZ_JAUEPL010000001.1"/>
</dbReference>
<proteinExistence type="predicted"/>
<accession>A0ABT7YZI8</accession>
<sequence>MTTECEVPSGRERPGVLTAVALLEEAAAGLPRVPDSHPGHVSLGEEVCDRLLDLAAARAWLRVTAAASPDATDDVMHGCVRWAVQEDVVRTRADAMGAEGTQPVREGHPVDSAHQLVTRLITSLADAAYYDKVCARLRTVLGRRPDGRAAAAWDIADEALRGLGATRGEWVGGDPAFTAAGGWVLVDRIGRLQLAAALLSEVANLPEAEGLLCINAARRYTWNWLRQPPPEAATEIHVRRTGELVRWIRSAAPSAQVTTA</sequence>
<dbReference type="EMBL" id="JAUEPL010000001">
    <property type="protein sequence ID" value="MDN3292655.1"/>
    <property type="molecule type" value="Genomic_DNA"/>
</dbReference>
<dbReference type="Proteomes" id="UP001174050">
    <property type="component" value="Unassembled WGS sequence"/>
</dbReference>
<protein>
    <submittedName>
        <fullName evidence="1">Uncharacterized protein</fullName>
    </submittedName>
</protein>
<reference evidence="1" key="1">
    <citation type="submission" date="2023-06" db="EMBL/GenBank/DDBJ databases">
        <title>WGS-Sequencing of Streptomyces ficellus isolate 21 collected from sand in Gara Djebilet Iron Mine in Algeria.</title>
        <authorList>
            <person name="Zegers G.P."/>
            <person name="Gomez A."/>
            <person name="Gueddou A."/>
            <person name="Zahara A.F."/>
            <person name="Worth M."/>
            <person name="Sevigny J.L."/>
            <person name="Tisa L."/>
        </authorList>
    </citation>
    <scope>NUCLEOTIDE SEQUENCE</scope>
    <source>
        <strain evidence="1">AS11</strain>
    </source>
</reference>
<evidence type="ECO:0000313" key="2">
    <source>
        <dbReference type="Proteomes" id="UP001174050"/>
    </source>
</evidence>
<evidence type="ECO:0000313" key="1">
    <source>
        <dbReference type="EMBL" id="MDN3292655.1"/>
    </source>
</evidence>
<name>A0ABT7YZI8_9ACTN</name>